<dbReference type="Pfam" id="PF02810">
    <property type="entry name" value="SEC-C"/>
    <property type="match status" value="1"/>
</dbReference>
<dbReference type="Gene3D" id="3.10.450.50">
    <property type="match status" value="1"/>
</dbReference>
<dbReference type="Proteomes" id="UP001255416">
    <property type="component" value="Unassembled WGS sequence"/>
</dbReference>
<dbReference type="PANTHER" id="PTHR33747:SF1">
    <property type="entry name" value="ADENYLATE CYCLASE-ASSOCIATED CAP C-TERMINAL DOMAIN-CONTAINING PROTEIN"/>
    <property type="match status" value="1"/>
</dbReference>
<dbReference type="SUPFAM" id="SSF103642">
    <property type="entry name" value="Sec-C motif"/>
    <property type="match status" value="1"/>
</dbReference>
<name>A0ABU3VL52_9RHOB</name>
<accession>A0ABU3VL52</accession>
<dbReference type="RefSeq" id="WP_316782273.1">
    <property type="nucleotide sequence ID" value="NZ_JASMWN010000033.1"/>
</dbReference>
<dbReference type="EMBL" id="JASMWN010000033">
    <property type="protein sequence ID" value="MDU9006879.1"/>
    <property type="molecule type" value="Genomic_DNA"/>
</dbReference>
<reference evidence="2" key="1">
    <citation type="submission" date="2023-05" db="EMBL/GenBank/DDBJ databases">
        <title>Sedimentitalea sp. nov. JM2-8.</title>
        <authorList>
            <person name="Huang J."/>
        </authorList>
    </citation>
    <scope>NUCLEOTIDE SEQUENCE [LARGE SCALE GENOMIC DNA]</scope>
    <source>
        <strain evidence="2">KHS03</strain>
    </source>
</reference>
<evidence type="ECO:0000313" key="1">
    <source>
        <dbReference type="EMBL" id="MDU9006879.1"/>
    </source>
</evidence>
<gene>
    <name evidence="1" type="ORF">QO231_23890</name>
</gene>
<dbReference type="InterPro" id="IPR004027">
    <property type="entry name" value="SEC_C_motif"/>
</dbReference>
<keyword evidence="2" id="KW-1185">Reference proteome</keyword>
<protein>
    <submittedName>
        <fullName evidence="1">SEC-C metal-binding domain-containing protein</fullName>
    </submittedName>
</protein>
<proteinExistence type="predicted"/>
<sequence length="713" mass="80237">MQTEPRTEREIFDDLVELCSRPGYVHAVAYLCFRDNVIRYRKDVTGDDFAKMRSFERLIRNEINALIGCMVKAELDWSLPAPAGMTELIELSDSLLAEYHDRMTADAYGGMSAEAIQSGFDPMSTGEALREAVFYAAESAYVFQFRDMACDRYANDGDWLIDKKGYSPIDAREICRALFDSQNQILASVLGEMRKKHPSEWTVLEGFRLDIDDIAARCGKTTEEVAKFLSAFTYQSEKGHKDYSQIDDFNEVAVTPILQAPNGAQYLFQYYPLVEASYDSPFYWFSEDKEYFPTASSNRGDFTETFLTERLISIFGSESVFSNVDVYEGKKRIGEMDCLVVFGEYALIFQAKSQRLTLPARKGKLEKLKDDFGRAVQKAYDQAVTCAKAIPKEGVRYVCPDGREPDLSNIERVYPVCVLADHYPALAMQARSFLKSTTDSLLGAPLVCDLFLIDVVTEMLPSPLRLLSYITLRAQFGEKILVTNELATFGYYLRQNLWVDDALNMMLLDDTVASELDAAMTVRRDGLPGKDTLKGILTKLKNTRLGKLVAEVEHDPNQFSVGMGLAILEMGEDSVRKMSSTLDLMIRDAGRTGGHHDLTIPLEHRDAGLSIHVNSDPNQEASDKLRSHMLYRKYAQRAGNWFGLLLEPTTGKPRFGAKVRAPHAFDFELEAITTKAAPLQKFEDLPAQVVKRKIGRNDPCPCGSGKKFKRCCL</sequence>
<organism evidence="1 2">
    <name type="scientific">Sedimentitalea todarodis</name>
    <dbReference type="NCBI Taxonomy" id="1631240"/>
    <lineage>
        <taxon>Bacteria</taxon>
        <taxon>Pseudomonadati</taxon>
        <taxon>Pseudomonadota</taxon>
        <taxon>Alphaproteobacteria</taxon>
        <taxon>Rhodobacterales</taxon>
        <taxon>Paracoccaceae</taxon>
        <taxon>Sedimentitalea</taxon>
    </lineage>
</organism>
<comment type="caution">
    <text evidence="1">The sequence shown here is derived from an EMBL/GenBank/DDBJ whole genome shotgun (WGS) entry which is preliminary data.</text>
</comment>
<dbReference type="PANTHER" id="PTHR33747">
    <property type="entry name" value="UPF0225 PROTEIN SCO1677"/>
    <property type="match status" value="1"/>
</dbReference>
<evidence type="ECO:0000313" key="2">
    <source>
        <dbReference type="Proteomes" id="UP001255416"/>
    </source>
</evidence>